<dbReference type="SMART" id="SM00490">
    <property type="entry name" value="HELICc"/>
    <property type="match status" value="1"/>
</dbReference>
<feature type="domain" description="Helicase C-terminal" evidence="9">
    <location>
        <begin position="338"/>
        <end position="507"/>
    </location>
</feature>
<evidence type="ECO:0000313" key="10">
    <source>
        <dbReference type="EMBL" id="KAK2140996.1"/>
    </source>
</evidence>
<comment type="similarity">
    <text evidence="6">Belongs to the DEAD box helicase family.</text>
</comment>
<dbReference type="InterPro" id="IPR025313">
    <property type="entry name" value="SPB4-like_CTE"/>
</dbReference>
<dbReference type="InterPro" id="IPR027417">
    <property type="entry name" value="P-loop_NTPase"/>
</dbReference>
<dbReference type="GO" id="GO:0005524">
    <property type="term" value="F:ATP binding"/>
    <property type="evidence" value="ECO:0007669"/>
    <property type="project" value="UniProtKB-UniRule"/>
</dbReference>
<accession>A0AAD9MRC3</accession>
<evidence type="ECO:0000256" key="4">
    <source>
        <dbReference type="ARBA" id="ARBA00022840"/>
    </source>
</evidence>
<evidence type="ECO:0000256" key="3">
    <source>
        <dbReference type="ARBA" id="ARBA00022806"/>
    </source>
</evidence>
<dbReference type="Pfam" id="PF13959">
    <property type="entry name" value="CTE_SPB4"/>
    <property type="match status" value="1"/>
</dbReference>
<dbReference type="InterPro" id="IPR001650">
    <property type="entry name" value="Helicase_C-like"/>
</dbReference>
<keyword evidence="1 6" id="KW-0547">Nucleotide-binding</keyword>
<dbReference type="SUPFAM" id="SSF52540">
    <property type="entry name" value="P-loop containing nucleoside triphosphate hydrolases"/>
    <property type="match status" value="1"/>
</dbReference>
<dbReference type="InterPro" id="IPR014001">
    <property type="entry name" value="Helicase_ATP-bd"/>
</dbReference>
<feature type="compositionally biased region" description="Polar residues" evidence="7">
    <location>
        <begin position="594"/>
        <end position="612"/>
    </location>
</feature>
<dbReference type="PANTHER" id="PTHR24031">
    <property type="entry name" value="RNA HELICASE"/>
    <property type="match status" value="1"/>
</dbReference>
<feature type="compositionally biased region" description="Basic and acidic residues" evidence="7">
    <location>
        <begin position="579"/>
        <end position="593"/>
    </location>
</feature>
<dbReference type="GO" id="GO:0003724">
    <property type="term" value="F:RNA helicase activity"/>
    <property type="evidence" value="ECO:0007669"/>
    <property type="project" value="UniProtKB-EC"/>
</dbReference>
<dbReference type="Gene3D" id="3.40.50.300">
    <property type="entry name" value="P-loop containing nucleotide triphosphate hydrolases"/>
    <property type="match status" value="2"/>
</dbReference>
<comment type="catalytic activity">
    <reaction evidence="6">
        <text>ATP + H2O = ADP + phosphate + H(+)</text>
        <dbReference type="Rhea" id="RHEA:13065"/>
        <dbReference type="ChEBI" id="CHEBI:15377"/>
        <dbReference type="ChEBI" id="CHEBI:15378"/>
        <dbReference type="ChEBI" id="CHEBI:30616"/>
        <dbReference type="ChEBI" id="CHEBI:43474"/>
        <dbReference type="ChEBI" id="CHEBI:456216"/>
        <dbReference type="EC" id="3.6.4.13"/>
    </reaction>
</comment>
<keyword evidence="11" id="KW-1185">Reference proteome</keyword>
<reference evidence="10" key="1">
    <citation type="journal article" date="2023" name="Mol. Biol. Evol.">
        <title>Third-Generation Sequencing Reveals the Adaptive Role of the Epigenome in Three Deep-Sea Polychaetes.</title>
        <authorList>
            <person name="Perez M."/>
            <person name="Aroh O."/>
            <person name="Sun Y."/>
            <person name="Lan Y."/>
            <person name="Juniper S.K."/>
            <person name="Young C.R."/>
            <person name="Angers B."/>
            <person name="Qian P.Y."/>
        </authorList>
    </citation>
    <scope>NUCLEOTIDE SEQUENCE</scope>
    <source>
        <strain evidence="10">P08H-3</strain>
    </source>
</reference>
<comment type="caution">
    <text evidence="10">The sequence shown here is derived from an EMBL/GenBank/DDBJ whole genome shotgun (WGS) entry which is preliminary data.</text>
</comment>
<dbReference type="PROSITE" id="PS51194">
    <property type="entry name" value="HELICASE_CTER"/>
    <property type="match status" value="1"/>
</dbReference>
<dbReference type="CDD" id="cd18787">
    <property type="entry name" value="SF2_C_DEAD"/>
    <property type="match status" value="1"/>
</dbReference>
<dbReference type="GO" id="GO:0003723">
    <property type="term" value="F:RNA binding"/>
    <property type="evidence" value="ECO:0007669"/>
    <property type="project" value="UniProtKB-UniRule"/>
</dbReference>
<feature type="domain" description="Helicase ATP-binding" evidence="8">
    <location>
        <begin position="136"/>
        <end position="310"/>
    </location>
</feature>
<feature type="compositionally biased region" description="Acidic residues" evidence="7">
    <location>
        <begin position="790"/>
        <end position="806"/>
    </location>
</feature>
<feature type="region of interest" description="Disordered" evidence="7">
    <location>
        <begin position="728"/>
        <end position="749"/>
    </location>
</feature>
<dbReference type="EMBL" id="JAODUP010001186">
    <property type="protein sequence ID" value="KAK2140996.1"/>
    <property type="molecule type" value="Genomic_DNA"/>
</dbReference>
<evidence type="ECO:0000256" key="7">
    <source>
        <dbReference type="SAM" id="MobiDB-lite"/>
    </source>
</evidence>
<keyword evidence="3 6" id="KW-0347">Helicase</keyword>
<evidence type="ECO:0000256" key="1">
    <source>
        <dbReference type="ARBA" id="ARBA00022741"/>
    </source>
</evidence>
<dbReference type="Pfam" id="PF00271">
    <property type="entry name" value="Helicase_C"/>
    <property type="match status" value="1"/>
</dbReference>
<dbReference type="PROSITE" id="PS51192">
    <property type="entry name" value="HELICASE_ATP_BIND_1"/>
    <property type="match status" value="1"/>
</dbReference>
<dbReference type="SMART" id="SM01178">
    <property type="entry name" value="DUF4217"/>
    <property type="match status" value="1"/>
</dbReference>
<dbReference type="EC" id="3.6.4.13" evidence="6"/>
<comment type="domain">
    <text evidence="6">The Q motif is unique to and characteristic of the DEAD box family of RNA helicases and controls ATP binding and hydrolysis.</text>
</comment>
<dbReference type="CDD" id="cd17941">
    <property type="entry name" value="DEADc_DDX10"/>
    <property type="match status" value="1"/>
</dbReference>
<dbReference type="Proteomes" id="UP001208570">
    <property type="component" value="Unassembled WGS sequence"/>
</dbReference>
<feature type="compositionally biased region" description="Low complexity" evidence="7">
    <location>
        <begin position="823"/>
        <end position="839"/>
    </location>
</feature>
<evidence type="ECO:0000256" key="5">
    <source>
        <dbReference type="ARBA" id="ARBA00022884"/>
    </source>
</evidence>
<feature type="region of interest" description="Disordered" evidence="7">
    <location>
        <begin position="773"/>
        <end position="879"/>
    </location>
</feature>
<evidence type="ECO:0000259" key="8">
    <source>
        <dbReference type="PROSITE" id="PS51192"/>
    </source>
</evidence>
<dbReference type="AlphaFoldDB" id="A0AAD9MRC3"/>
<sequence length="891" mass="101429">MEKGTKIGFRKKGSNKFNVKQKFGVKKKSSIIENEKIKTLKEAYKEYYETSKEEMTLSWRCHDQTRLYQMQMHCYQSLNYQIVQSVSKFIHHNHPLGKMEHEALQASTEDVKLVMGVQALREASYLIPTKIQKESIGLALQGRDILGAAKTGSGKTLAFLIPVLEHLYCEKWSSADGLGALIISPTRELAYQIFEVLRKVGKYHDFSAGLVIGGKHVREEADRINRTNIVICTPGRMLQHMDETAYFNADNLKILVLDEADRILDLGFQQTMNAIIQNLPSERQTLLFSATQTKSVKDLARLSLKDPMYVSVHEHAQYSTPTQLAQSYLVCELSEKINLVWSFVKHHLKTKTLIFLASCKQDHIITVMTKDFAKICHALQVRFVYEVFRRMKPGVTVLSLHGAMQQMKRMAVYESFCRKQFAVLFATDIAARGLDFPAVNWVIQFDCPEDANTYIHRVGRTARYEKDGEALLILLPSEEEAMVSDLQAKKIPINKIKANPNKQRDIRPKMESMLAADVQLKEFAQRAFVSYLKSVFFMSNKKIFDVTMLDLEGFARSLGLALTPRVRFIEKEKNKRLQQQKFDKSAIKSDMNKLNRTSKINKVSAANSGSEQSTDEEMNSPSNEESDSEDSSDVTEGDVKSDEKSKRSGLNFGQEMEEDDDLFKVKRSSESIHISSGEEEEATGIADTIRGRNKKVTTKYAQAKKVLKKKLKVNSKIIFDEEGKEIQDVCRKPQSVPEDDDNTEGGIDITKARQRLAEEDKYDKKLYRQRIKQMHQEKRLKEKRKKKVPEEEEVGVELADIEDQSDLDQGSVQQVSSNEHNSGSEASADWDSADYSDFSEPSPPTKKRKFDRQRSSLSSDEGVSEDEGDAVETGHSLVDDEMFALRLLQKS</sequence>
<keyword evidence="5 6" id="KW-0694">RNA-binding</keyword>
<dbReference type="InterPro" id="IPR000629">
    <property type="entry name" value="RNA-helicase_DEAD-box_CS"/>
</dbReference>
<keyword evidence="2 6" id="KW-0378">Hydrolase</keyword>
<proteinExistence type="inferred from homology"/>
<organism evidence="10 11">
    <name type="scientific">Paralvinella palmiformis</name>
    <dbReference type="NCBI Taxonomy" id="53620"/>
    <lineage>
        <taxon>Eukaryota</taxon>
        <taxon>Metazoa</taxon>
        <taxon>Spiralia</taxon>
        <taxon>Lophotrochozoa</taxon>
        <taxon>Annelida</taxon>
        <taxon>Polychaeta</taxon>
        <taxon>Sedentaria</taxon>
        <taxon>Canalipalpata</taxon>
        <taxon>Terebellida</taxon>
        <taxon>Terebelliformia</taxon>
        <taxon>Alvinellidae</taxon>
        <taxon>Paralvinella</taxon>
    </lineage>
</organism>
<evidence type="ECO:0000259" key="9">
    <source>
        <dbReference type="PROSITE" id="PS51194"/>
    </source>
</evidence>
<feature type="compositionally biased region" description="Basic and acidic residues" evidence="7">
    <location>
        <begin position="637"/>
        <end position="646"/>
    </location>
</feature>
<protein>
    <recommendedName>
        <fullName evidence="6">ATP-dependent RNA helicase</fullName>
        <ecNumber evidence="6">3.6.4.13</ecNumber>
    </recommendedName>
</protein>
<feature type="compositionally biased region" description="Acidic residues" evidence="7">
    <location>
        <begin position="613"/>
        <end position="636"/>
    </location>
</feature>
<dbReference type="InterPro" id="IPR011545">
    <property type="entry name" value="DEAD/DEAH_box_helicase_dom"/>
</dbReference>
<evidence type="ECO:0000256" key="2">
    <source>
        <dbReference type="ARBA" id="ARBA00022801"/>
    </source>
</evidence>
<evidence type="ECO:0000313" key="11">
    <source>
        <dbReference type="Proteomes" id="UP001208570"/>
    </source>
</evidence>
<feature type="region of interest" description="Disordered" evidence="7">
    <location>
        <begin position="579"/>
        <end position="684"/>
    </location>
</feature>
<evidence type="ECO:0000256" key="6">
    <source>
        <dbReference type="RuleBase" id="RU365068"/>
    </source>
</evidence>
<feature type="compositionally biased region" description="Polar residues" evidence="7">
    <location>
        <begin position="807"/>
        <end position="821"/>
    </location>
</feature>
<name>A0AAD9MRC3_9ANNE</name>
<dbReference type="PROSITE" id="PS00039">
    <property type="entry name" value="DEAD_ATP_HELICASE"/>
    <property type="match status" value="1"/>
</dbReference>
<gene>
    <name evidence="10" type="ORF">LSH36_1186g00002</name>
</gene>
<keyword evidence="4 6" id="KW-0067">ATP-binding</keyword>
<dbReference type="SMART" id="SM00487">
    <property type="entry name" value="DEXDc"/>
    <property type="match status" value="1"/>
</dbReference>
<dbReference type="GO" id="GO:0016787">
    <property type="term" value="F:hydrolase activity"/>
    <property type="evidence" value="ECO:0007669"/>
    <property type="project" value="UniProtKB-KW"/>
</dbReference>
<comment type="function">
    <text evidence="6">RNA helicase.</text>
</comment>
<dbReference type="Pfam" id="PF00270">
    <property type="entry name" value="DEAD"/>
    <property type="match status" value="1"/>
</dbReference>